<dbReference type="EMBL" id="CAFBLQ010000035">
    <property type="protein sequence ID" value="CAB4865464.1"/>
    <property type="molecule type" value="Genomic_DNA"/>
</dbReference>
<dbReference type="Gene3D" id="3.40.50.2020">
    <property type="match status" value="1"/>
</dbReference>
<dbReference type="SUPFAM" id="SSF53271">
    <property type="entry name" value="PRTase-like"/>
    <property type="match status" value="1"/>
</dbReference>
<comment type="similarity">
    <text evidence="1">Belongs to the ComF/GntX family.</text>
</comment>
<evidence type="ECO:0000313" key="2">
    <source>
        <dbReference type="EMBL" id="CAB4865464.1"/>
    </source>
</evidence>
<dbReference type="InterPro" id="IPR000836">
    <property type="entry name" value="PRTase_dom"/>
</dbReference>
<evidence type="ECO:0000256" key="1">
    <source>
        <dbReference type="ARBA" id="ARBA00008007"/>
    </source>
</evidence>
<dbReference type="PANTHER" id="PTHR47505">
    <property type="entry name" value="DNA UTILIZATION PROTEIN YHGH"/>
    <property type="match status" value="1"/>
</dbReference>
<organism evidence="2">
    <name type="scientific">freshwater metagenome</name>
    <dbReference type="NCBI Taxonomy" id="449393"/>
    <lineage>
        <taxon>unclassified sequences</taxon>
        <taxon>metagenomes</taxon>
        <taxon>ecological metagenomes</taxon>
    </lineage>
</organism>
<proteinExistence type="inferred from homology"/>
<dbReference type="CDD" id="cd06223">
    <property type="entry name" value="PRTases_typeI"/>
    <property type="match status" value="1"/>
</dbReference>
<dbReference type="InterPro" id="IPR051910">
    <property type="entry name" value="ComF/GntX_DNA_util-trans"/>
</dbReference>
<dbReference type="InterPro" id="IPR029057">
    <property type="entry name" value="PRTase-like"/>
</dbReference>
<dbReference type="AlphaFoldDB" id="A0A6J7D953"/>
<accession>A0A6J7D953</accession>
<gene>
    <name evidence="2" type="ORF">UFOPK3423_00466</name>
</gene>
<dbReference type="PANTHER" id="PTHR47505:SF1">
    <property type="entry name" value="DNA UTILIZATION PROTEIN YHGH"/>
    <property type="match status" value="1"/>
</dbReference>
<name>A0A6J7D953_9ZZZZ</name>
<protein>
    <submittedName>
        <fullName evidence="2">Unannotated protein</fullName>
    </submittedName>
</protein>
<reference evidence="2" key="1">
    <citation type="submission" date="2020-05" db="EMBL/GenBank/DDBJ databases">
        <authorList>
            <person name="Chiriac C."/>
            <person name="Salcher M."/>
            <person name="Ghai R."/>
            <person name="Kavagutti S V."/>
        </authorList>
    </citation>
    <scope>NUCLEOTIDE SEQUENCE</scope>
</reference>
<sequence length="211" mass="21944">MWHLLLDLLAPAGCWACDGHVPGAHPLCAGCAAELPWLDPGQDGGPGAALGRWWAPLDFAGPARDLVHALKFSAAAGIAPYLASQMALRRPQGLFAPGVTLVPVPAHPLRRRRRGFDHADALAVALGVRLGLPVARVLRRDARPGARQRGLGRGSRLAGAALGVRAAGLAPQRCVLIDDVRTTGATLEACAVVLRATGALRVDAATFARVP</sequence>